<dbReference type="InterPro" id="IPR000114">
    <property type="entry name" value="Ribosomal_uL16_bact-type"/>
</dbReference>
<dbReference type="SUPFAM" id="SSF54686">
    <property type="entry name" value="Ribosomal protein L16p/L10e"/>
    <property type="match status" value="1"/>
</dbReference>
<dbReference type="GO" id="GO:0032543">
    <property type="term" value="P:mitochondrial translation"/>
    <property type="evidence" value="ECO:0007669"/>
    <property type="project" value="TreeGrafter"/>
</dbReference>
<gene>
    <name evidence="5" type="ORF">BV898_09958</name>
</gene>
<dbReference type="Pfam" id="PF00252">
    <property type="entry name" value="Ribosomal_L16"/>
    <property type="match status" value="1"/>
</dbReference>
<dbReference type="GO" id="GO:0019843">
    <property type="term" value="F:rRNA binding"/>
    <property type="evidence" value="ECO:0007669"/>
    <property type="project" value="InterPro"/>
</dbReference>
<dbReference type="PANTHER" id="PTHR12220">
    <property type="entry name" value="50S/60S RIBOSOMAL PROTEIN L16"/>
    <property type="match status" value="1"/>
</dbReference>
<keyword evidence="3" id="KW-0687">Ribonucleoprotein</keyword>
<evidence type="ECO:0000256" key="4">
    <source>
        <dbReference type="ARBA" id="ARBA00035302"/>
    </source>
</evidence>
<reference evidence="6" key="1">
    <citation type="submission" date="2017-01" db="EMBL/GenBank/DDBJ databases">
        <title>Comparative genomics of anhydrobiosis in the tardigrade Hypsibius dujardini.</title>
        <authorList>
            <person name="Yoshida Y."/>
            <person name="Koutsovoulos G."/>
            <person name="Laetsch D."/>
            <person name="Stevens L."/>
            <person name="Kumar S."/>
            <person name="Horikawa D."/>
            <person name="Ishino K."/>
            <person name="Komine S."/>
            <person name="Tomita M."/>
            <person name="Blaxter M."/>
            <person name="Arakawa K."/>
        </authorList>
    </citation>
    <scope>NUCLEOTIDE SEQUENCE [LARGE SCALE GENOMIC DNA]</scope>
    <source>
        <strain evidence="6">Z151</strain>
    </source>
</reference>
<name>A0A1W0WL11_HYPEX</name>
<dbReference type="EMBL" id="MTYJ01000081">
    <property type="protein sequence ID" value="OQV15862.1"/>
    <property type="molecule type" value="Genomic_DNA"/>
</dbReference>
<dbReference type="InterPro" id="IPR036920">
    <property type="entry name" value="Ribosomal_uL16_sf"/>
</dbReference>
<evidence type="ECO:0000313" key="6">
    <source>
        <dbReference type="Proteomes" id="UP000192578"/>
    </source>
</evidence>
<proteinExistence type="inferred from homology"/>
<comment type="similarity">
    <text evidence="1">Belongs to the universal ribosomal protein uL16 family.</text>
</comment>
<keyword evidence="6" id="KW-1185">Reference proteome</keyword>
<dbReference type="GO" id="GO:0005762">
    <property type="term" value="C:mitochondrial large ribosomal subunit"/>
    <property type="evidence" value="ECO:0007669"/>
    <property type="project" value="TreeGrafter"/>
</dbReference>
<protein>
    <recommendedName>
        <fullName evidence="4">Large ribosomal subunit protein uL16m</fullName>
    </recommendedName>
</protein>
<organism evidence="5 6">
    <name type="scientific">Hypsibius exemplaris</name>
    <name type="common">Freshwater tardigrade</name>
    <dbReference type="NCBI Taxonomy" id="2072580"/>
    <lineage>
        <taxon>Eukaryota</taxon>
        <taxon>Metazoa</taxon>
        <taxon>Ecdysozoa</taxon>
        <taxon>Tardigrada</taxon>
        <taxon>Eutardigrada</taxon>
        <taxon>Parachela</taxon>
        <taxon>Hypsibioidea</taxon>
        <taxon>Hypsibiidae</taxon>
        <taxon>Hypsibius</taxon>
    </lineage>
</organism>
<keyword evidence="2 5" id="KW-0689">Ribosomal protein</keyword>
<evidence type="ECO:0000256" key="1">
    <source>
        <dbReference type="ARBA" id="ARBA00008931"/>
    </source>
</evidence>
<dbReference type="OrthoDB" id="268521at2759"/>
<dbReference type="GO" id="GO:0003735">
    <property type="term" value="F:structural constituent of ribosome"/>
    <property type="evidence" value="ECO:0007669"/>
    <property type="project" value="InterPro"/>
</dbReference>
<evidence type="ECO:0000256" key="3">
    <source>
        <dbReference type="ARBA" id="ARBA00023274"/>
    </source>
</evidence>
<dbReference type="AlphaFoldDB" id="A0A1W0WL11"/>
<evidence type="ECO:0000313" key="5">
    <source>
        <dbReference type="EMBL" id="OQV15862.1"/>
    </source>
</evidence>
<dbReference type="Gene3D" id="3.90.1170.10">
    <property type="entry name" value="Ribosomal protein L10e/L16"/>
    <property type="match status" value="1"/>
</dbReference>
<dbReference type="PANTHER" id="PTHR12220:SF13">
    <property type="entry name" value="LARGE RIBOSOMAL SUBUNIT PROTEIN UL16M"/>
    <property type="match status" value="1"/>
</dbReference>
<accession>A0A1W0WL11</accession>
<dbReference type="InterPro" id="IPR047873">
    <property type="entry name" value="Ribosomal_uL16"/>
</dbReference>
<comment type="caution">
    <text evidence="5">The sequence shown here is derived from an EMBL/GenBank/DDBJ whole genome shotgun (WGS) entry which is preliminary data.</text>
</comment>
<dbReference type="Proteomes" id="UP000192578">
    <property type="component" value="Unassembled WGS sequence"/>
</dbReference>
<evidence type="ECO:0000256" key="2">
    <source>
        <dbReference type="ARBA" id="ARBA00022980"/>
    </source>
</evidence>
<sequence length="227" mass="25525">MAASCLARCVSSGSSISIVPSIFSSGCTAPRIGLRMLQPALVQVTPMAFLQNFGTPPTYKDVEFPPEDLTRDGRLKTVMKVPYPPANMKPLKMPRGRELMRGPEEIHNSFIHKQFGIVVSAARRPTEIRDFEMIRQTINRKIDPDRMFAVWRVDPPWYSVTKKSAGRVIIEVGGNCSFQEVQRVMEDVALKLPVIAKATTYQDMEAEKEEALRQESLISIPSPWNMS</sequence>